<proteinExistence type="inferred from homology"/>
<organism evidence="12 13">
    <name type="scientific">Pedobacter yulinensis</name>
    <dbReference type="NCBI Taxonomy" id="2126353"/>
    <lineage>
        <taxon>Bacteria</taxon>
        <taxon>Pseudomonadati</taxon>
        <taxon>Bacteroidota</taxon>
        <taxon>Sphingobacteriia</taxon>
        <taxon>Sphingobacteriales</taxon>
        <taxon>Sphingobacteriaceae</taxon>
        <taxon>Pedobacter</taxon>
    </lineage>
</organism>
<dbReference type="Proteomes" id="UP000240912">
    <property type="component" value="Unassembled WGS sequence"/>
</dbReference>
<dbReference type="SUPFAM" id="SSF51905">
    <property type="entry name" value="FAD/NAD(P)-binding domain"/>
    <property type="match status" value="2"/>
</dbReference>
<keyword evidence="5" id="KW-0809">Transit peptide</keyword>
<dbReference type="RefSeq" id="WP_107216379.1">
    <property type="nucleotide sequence ID" value="NZ_KZ686270.1"/>
</dbReference>
<comment type="caution">
    <text evidence="12">The sequence shown here is derived from an EMBL/GenBank/DDBJ whole genome shotgun (WGS) entry which is preliminary data.</text>
</comment>
<comment type="similarity">
    <text evidence="1">Belongs to the NADH dehydrogenase family.</text>
</comment>
<gene>
    <name evidence="12" type="ORF">C7T94_15715</name>
</gene>
<dbReference type="InterPro" id="IPR045024">
    <property type="entry name" value="NDH-2"/>
</dbReference>
<protein>
    <recommendedName>
        <fullName evidence="2">NADH:ubiquinone reductase (non-electrogenic)</fullName>
        <ecNumber evidence="2">1.6.5.9</ecNumber>
    </recommendedName>
</protein>
<dbReference type="PRINTS" id="PR00368">
    <property type="entry name" value="FADPNR"/>
</dbReference>
<dbReference type="GO" id="GO:0050136">
    <property type="term" value="F:NADH dehydrogenase (quinone) (non-electrogenic) activity"/>
    <property type="evidence" value="ECO:0007669"/>
    <property type="project" value="UniProtKB-EC"/>
</dbReference>
<feature type="domain" description="External alternative NADH-ubiquinone oxidoreductase-like C-terminal" evidence="11">
    <location>
        <begin position="354"/>
        <end position="409"/>
    </location>
</feature>
<evidence type="ECO:0000256" key="7">
    <source>
        <dbReference type="ARBA" id="ARBA00023027"/>
    </source>
</evidence>
<evidence type="ECO:0000259" key="11">
    <source>
        <dbReference type="Pfam" id="PF22366"/>
    </source>
</evidence>
<evidence type="ECO:0000256" key="1">
    <source>
        <dbReference type="ARBA" id="ARBA00005272"/>
    </source>
</evidence>
<keyword evidence="4" id="KW-0274">FAD</keyword>
<evidence type="ECO:0000256" key="2">
    <source>
        <dbReference type="ARBA" id="ARBA00012637"/>
    </source>
</evidence>
<evidence type="ECO:0000256" key="9">
    <source>
        <dbReference type="SAM" id="Phobius"/>
    </source>
</evidence>
<dbReference type="Pfam" id="PF22366">
    <property type="entry name" value="NDH2_C"/>
    <property type="match status" value="1"/>
</dbReference>
<keyword evidence="9" id="KW-1133">Transmembrane helix</keyword>
<dbReference type="PANTHER" id="PTHR43706:SF47">
    <property type="entry name" value="EXTERNAL NADH-UBIQUINONE OXIDOREDUCTASE 1, MITOCHONDRIAL-RELATED"/>
    <property type="match status" value="1"/>
</dbReference>
<dbReference type="InterPro" id="IPR054585">
    <property type="entry name" value="NDH2-like_C"/>
</dbReference>
<evidence type="ECO:0000256" key="5">
    <source>
        <dbReference type="ARBA" id="ARBA00022946"/>
    </source>
</evidence>
<evidence type="ECO:0000256" key="3">
    <source>
        <dbReference type="ARBA" id="ARBA00022630"/>
    </source>
</evidence>
<keyword evidence="3" id="KW-0285">Flavoprotein</keyword>
<keyword evidence="13" id="KW-1185">Reference proteome</keyword>
<evidence type="ECO:0000256" key="8">
    <source>
        <dbReference type="ARBA" id="ARBA00047599"/>
    </source>
</evidence>
<reference evidence="12 13" key="1">
    <citation type="submission" date="2018-03" db="EMBL/GenBank/DDBJ databases">
        <authorList>
            <person name="Keele B.F."/>
        </authorList>
    </citation>
    <scope>NUCLEOTIDE SEQUENCE [LARGE SCALE GENOMIC DNA]</scope>
    <source>
        <strain evidence="12 13">YL28-9</strain>
    </source>
</reference>
<feature type="transmembrane region" description="Helical" evidence="9">
    <location>
        <begin position="377"/>
        <end position="394"/>
    </location>
</feature>
<dbReference type="Pfam" id="PF07992">
    <property type="entry name" value="Pyr_redox_2"/>
    <property type="match status" value="1"/>
</dbReference>
<accession>A0A2T3HIM8</accession>
<dbReference type="EMBL" id="PYLS01000006">
    <property type="protein sequence ID" value="PST82241.1"/>
    <property type="molecule type" value="Genomic_DNA"/>
</dbReference>
<dbReference type="OrthoDB" id="9781621at2"/>
<evidence type="ECO:0000313" key="12">
    <source>
        <dbReference type="EMBL" id="PST82241.1"/>
    </source>
</evidence>
<dbReference type="InterPro" id="IPR023753">
    <property type="entry name" value="FAD/NAD-binding_dom"/>
</dbReference>
<feature type="domain" description="FAD/NAD(P)-binding" evidence="10">
    <location>
        <begin position="12"/>
        <end position="330"/>
    </location>
</feature>
<sequence length="436" mass="48590">MNLELPKSEHPRVLVIGGGFGGIELAKKLRNKPFQVVMLDRHNYHTFQPLLYQVSTGGLEPDSIAFPLRKIFKGQENFVFRVTEVQEIIPEANKVITDIGEISYDYLVMATGSTTNYFGQKEIEANAMPMKTIPEALNLRSLILQNLEKSLIENNKVVYDTLLNFVVVGGGPTGVETAGALSELKRHVLKNDYPELDLNKVNIYLIEGSPELLGAMSPQAQKKAKDFLVEMGVTVLTESRVLSYDGSTLKLADGQSIPTSTVIWSAGVMGELIPGFAAASIVRGNRLKVNAYNAVEGYTNVFAIGDIAAMITEETPLGLPGVAPAAIQQGKHLAKNLYNRVSNRALEPFKYFDKGSMATVGRNKAVVDLHKIRFQGVFAWFAWMFVHLMTLVGFRNKVVVFVNWVWNYFSYDRGTRLIIREYEKRPKEPEPTQTIL</sequence>
<name>A0A2T3HIM8_9SPHI</name>
<evidence type="ECO:0000256" key="6">
    <source>
        <dbReference type="ARBA" id="ARBA00023002"/>
    </source>
</evidence>
<dbReference type="Gene3D" id="3.50.50.100">
    <property type="match status" value="1"/>
</dbReference>
<comment type="catalytic activity">
    <reaction evidence="8">
        <text>a quinone + NADH + H(+) = a quinol + NAD(+)</text>
        <dbReference type="Rhea" id="RHEA:46160"/>
        <dbReference type="ChEBI" id="CHEBI:15378"/>
        <dbReference type="ChEBI" id="CHEBI:24646"/>
        <dbReference type="ChEBI" id="CHEBI:57540"/>
        <dbReference type="ChEBI" id="CHEBI:57945"/>
        <dbReference type="ChEBI" id="CHEBI:132124"/>
        <dbReference type="EC" id="1.6.5.9"/>
    </reaction>
</comment>
<dbReference type="PANTHER" id="PTHR43706">
    <property type="entry name" value="NADH DEHYDROGENASE"/>
    <property type="match status" value="1"/>
</dbReference>
<dbReference type="EC" id="1.6.5.9" evidence="2"/>
<dbReference type="PRINTS" id="PR00411">
    <property type="entry name" value="PNDRDTASEI"/>
</dbReference>
<keyword evidence="7" id="KW-0520">NAD</keyword>
<evidence type="ECO:0000256" key="4">
    <source>
        <dbReference type="ARBA" id="ARBA00022827"/>
    </source>
</evidence>
<evidence type="ECO:0000259" key="10">
    <source>
        <dbReference type="Pfam" id="PF07992"/>
    </source>
</evidence>
<evidence type="ECO:0000313" key="13">
    <source>
        <dbReference type="Proteomes" id="UP000240912"/>
    </source>
</evidence>
<keyword evidence="9" id="KW-0472">Membrane</keyword>
<keyword evidence="9" id="KW-0812">Transmembrane</keyword>
<keyword evidence="6" id="KW-0560">Oxidoreductase</keyword>
<dbReference type="AlphaFoldDB" id="A0A2T3HIM8"/>
<dbReference type="InterPro" id="IPR036188">
    <property type="entry name" value="FAD/NAD-bd_sf"/>
</dbReference>